<dbReference type="SUPFAM" id="SSF53474">
    <property type="entry name" value="alpha/beta-Hydrolases"/>
    <property type="match status" value="1"/>
</dbReference>
<sequence>MTASVLILPGWRNSGPTHWQSLWQQTHGYVRVEQHSWDWPLRGDWMMQLEEAVLANPDAVLVAHSLGCLLVAAWAAHSLQTHRVKAALLVAPADVERAEMQQMLHSWSPIARARLPFPSVMATSRNDPYCSFMRASALAHAWGSRMVDCGMSGHINADANLGDWPEGFALLQDLLKEEVTHGH</sequence>
<name>A0A315ETU8_9BURK</name>
<dbReference type="Pfam" id="PF06821">
    <property type="entry name" value="Ser_hydrolase"/>
    <property type="match status" value="1"/>
</dbReference>
<keyword evidence="1" id="KW-0378">Hydrolase</keyword>
<evidence type="ECO:0000313" key="2">
    <source>
        <dbReference type="Proteomes" id="UP000251341"/>
    </source>
</evidence>
<dbReference type="GO" id="GO:0016787">
    <property type="term" value="F:hydrolase activity"/>
    <property type="evidence" value="ECO:0007669"/>
    <property type="project" value="UniProtKB-KW"/>
</dbReference>
<proteinExistence type="predicted"/>
<reference evidence="1 2" key="1">
    <citation type="submission" date="2017-04" db="EMBL/GenBank/DDBJ databases">
        <title>Unexpected and diverse lifestyles within the genus Limnohabitans.</title>
        <authorList>
            <person name="Kasalicky V."/>
            <person name="Mehrshad M."/>
            <person name="Andrei S.-A."/>
            <person name="Salcher M."/>
            <person name="Kratochvilova H."/>
            <person name="Simek K."/>
            <person name="Ghai R."/>
        </authorList>
    </citation>
    <scope>NUCLEOTIDE SEQUENCE [LARGE SCALE GENOMIC DNA]</scope>
    <source>
        <strain evidence="1 2">MWH-C5</strain>
    </source>
</reference>
<dbReference type="AlphaFoldDB" id="A0A315ETU8"/>
<gene>
    <name evidence="1" type="ORF">B9Z44_07440</name>
</gene>
<evidence type="ECO:0000313" key="1">
    <source>
        <dbReference type="EMBL" id="PUE59414.1"/>
    </source>
</evidence>
<dbReference type="EMBL" id="NESP01000001">
    <property type="protein sequence ID" value="PUE59414.1"/>
    <property type="molecule type" value="Genomic_DNA"/>
</dbReference>
<dbReference type="InterPro" id="IPR029058">
    <property type="entry name" value="AB_hydrolase_fold"/>
</dbReference>
<dbReference type="RefSeq" id="WP_108402073.1">
    <property type="nucleotide sequence ID" value="NZ_NESP01000001.1"/>
</dbReference>
<dbReference type="Gene3D" id="3.40.50.1820">
    <property type="entry name" value="alpha/beta hydrolase"/>
    <property type="match status" value="1"/>
</dbReference>
<organism evidence="1 2">
    <name type="scientific">Limnohabitans curvus</name>
    <dbReference type="NCBI Taxonomy" id="323423"/>
    <lineage>
        <taxon>Bacteria</taxon>
        <taxon>Pseudomonadati</taxon>
        <taxon>Pseudomonadota</taxon>
        <taxon>Betaproteobacteria</taxon>
        <taxon>Burkholderiales</taxon>
        <taxon>Comamonadaceae</taxon>
        <taxon>Limnohabitans</taxon>
    </lineage>
</organism>
<dbReference type="Proteomes" id="UP000251341">
    <property type="component" value="Unassembled WGS sequence"/>
</dbReference>
<comment type="caution">
    <text evidence="1">The sequence shown here is derived from an EMBL/GenBank/DDBJ whole genome shotgun (WGS) entry which is preliminary data.</text>
</comment>
<accession>A0A315ETU8</accession>
<dbReference type="InterPro" id="IPR010662">
    <property type="entry name" value="RBBP9/YdeN"/>
</dbReference>
<keyword evidence="2" id="KW-1185">Reference proteome</keyword>
<protein>
    <submittedName>
        <fullName evidence="1">Alpha/beta hydrolase</fullName>
    </submittedName>
</protein>